<protein>
    <recommendedName>
        <fullName evidence="2">Fibronectin type-III domain-containing protein</fullName>
    </recommendedName>
</protein>
<accession>A0A8S1A3V2</accession>
<dbReference type="CDD" id="cd00063">
    <property type="entry name" value="FN3"/>
    <property type="match status" value="1"/>
</dbReference>
<feature type="domain" description="Fibronectin type-III" evidence="2">
    <location>
        <begin position="20"/>
        <end position="139"/>
    </location>
</feature>
<feature type="chain" id="PRO_5035888970" description="Fibronectin type-III domain-containing protein" evidence="1">
    <location>
        <begin position="16"/>
        <end position="152"/>
    </location>
</feature>
<dbReference type="SUPFAM" id="SSF49265">
    <property type="entry name" value="Fibronectin type III"/>
    <property type="match status" value="1"/>
</dbReference>
<dbReference type="AlphaFoldDB" id="A0A8S1A3V2"/>
<dbReference type="Pfam" id="PF00041">
    <property type="entry name" value="fn3"/>
    <property type="match status" value="1"/>
</dbReference>
<name>A0A8S1A3V2_ARCPL</name>
<keyword evidence="1" id="KW-0732">Signal</keyword>
<dbReference type="InterPro" id="IPR003961">
    <property type="entry name" value="FN3_dom"/>
</dbReference>
<organism evidence="3 4">
    <name type="scientific">Arctia plantaginis</name>
    <name type="common">Wood tiger moth</name>
    <name type="synonym">Phalaena plantaginis</name>
    <dbReference type="NCBI Taxonomy" id="874455"/>
    <lineage>
        <taxon>Eukaryota</taxon>
        <taxon>Metazoa</taxon>
        <taxon>Ecdysozoa</taxon>
        <taxon>Arthropoda</taxon>
        <taxon>Hexapoda</taxon>
        <taxon>Insecta</taxon>
        <taxon>Pterygota</taxon>
        <taxon>Neoptera</taxon>
        <taxon>Endopterygota</taxon>
        <taxon>Lepidoptera</taxon>
        <taxon>Glossata</taxon>
        <taxon>Ditrysia</taxon>
        <taxon>Noctuoidea</taxon>
        <taxon>Erebidae</taxon>
        <taxon>Arctiinae</taxon>
        <taxon>Arctia</taxon>
    </lineage>
</organism>
<dbReference type="Proteomes" id="UP000494106">
    <property type="component" value="Unassembled WGS sequence"/>
</dbReference>
<evidence type="ECO:0000313" key="4">
    <source>
        <dbReference type="Proteomes" id="UP000494106"/>
    </source>
</evidence>
<proteinExistence type="predicted"/>
<evidence type="ECO:0000313" key="3">
    <source>
        <dbReference type="EMBL" id="CAB3241650.1"/>
    </source>
</evidence>
<dbReference type="Gene3D" id="2.60.40.10">
    <property type="entry name" value="Immunoglobulins"/>
    <property type="match status" value="1"/>
</dbReference>
<evidence type="ECO:0000259" key="2">
    <source>
        <dbReference type="Pfam" id="PF00041"/>
    </source>
</evidence>
<reference evidence="3 4" key="1">
    <citation type="submission" date="2020-04" db="EMBL/GenBank/DDBJ databases">
        <authorList>
            <person name="Wallbank WR R."/>
            <person name="Pardo Diaz C."/>
            <person name="Kozak K."/>
            <person name="Martin S."/>
            <person name="Jiggins C."/>
            <person name="Moest M."/>
            <person name="Warren A I."/>
            <person name="Byers J.R.P. K."/>
            <person name="Montejo-Kovacevich G."/>
            <person name="Yen C E."/>
        </authorList>
    </citation>
    <scope>NUCLEOTIDE SEQUENCE [LARGE SCALE GENOMIC DNA]</scope>
</reference>
<feature type="signal peptide" evidence="1">
    <location>
        <begin position="1"/>
        <end position="15"/>
    </location>
</feature>
<gene>
    <name evidence="3" type="ORF">APLA_LOCUS8782</name>
</gene>
<evidence type="ECO:0000256" key="1">
    <source>
        <dbReference type="SAM" id="SignalP"/>
    </source>
</evidence>
<sequence length="152" mass="17049">MKVLYLVFLIPLCHSLKECSTPNDVRVTSNGEGDNLWLDITWSKVENIDDADPLMGYKVKIWVIKPQVTYQIESNTEGKIAVKPHEELPHFDIKESHDNLTELDVPANKNKATVKGLKQGVTYEIGVHAYSAKCKGAVTKKMRITLGPSKQD</sequence>
<keyword evidence="4" id="KW-1185">Reference proteome</keyword>
<dbReference type="OrthoDB" id="6883439at2759"/>
<dbReference type="InterPro" id="IPR036116">
    <property type="entry name" value="FN3_sf"/>
</dbReference>
<comment type="caution">
    <text evidence="3">The sequence shown here is derived from an EMBL/GenBank/DDBJ whole genome shotgun (WGS) entry which is preliminary data.</text>
</comment>
<dbReference type="EMBL" id="CADEBC010000511">
    <property type="protein sequence ID" value="CAB3241650.1"/>
    <property type="molecule type" value="Genomic_DNA"/>
</dbReference>
<dbReference type="InterPro" id="IPR013783">
    <property type="entry name" value="Ig-like_fold"/>
</dbReference>